<keyword evidence="6 12" id="KW-0812">Transmembrane</keyword>
<dbReference type="GO" id="GO:1902600">
    <property type="term" value="P:proton transmembrane transport"/>
    <property type="evidence" value="ECO:0007669"/>
    <property type="project" value="InterPro"/>
</dbReference>
<proteinExistence type="inferred from homology"/>
<dbReference type="RefSeq" id="XP_020097714.1">
    <property type="nucleotide sequence ID" value="XM_020242125.1"/>
</dbReference>
<feature type="transmembrane region" description="Helical" evidence="12">
    <location>
        <begin position="215"/>
        <end position="240"/>
    </location>
</feature>
<evidence type="ECO:0000256" key="9">
    <source>
        <dbReference type="ARBA" id="ARBA00023065"/>
    </source>
</evidence>
<keyword evidence="5" id="KW-0633">Potassium transport</keyword>
<keyword evidence="8 12" id="KW-1133">Transmembrane helix</keyword>
<dbReference type="GeneID" id="109716594"/>
<evidence type="ECO:0000256" key="11">
    <source>
        <dbReference type="ARBA" id="ARBA00038341"/>
    </source>
</evidence>
<evidence type="ECO:0000256" key="10">
    <source>
        <dbReference type="ARBA" id="ARBA00023136"/>
    </source>
</evidence>
<comment type="subcellular location">
    <subcellularLocation>
        <location evidence="3">Membrane</location>
        <topology evidence="3">Multi-pass membrane protein</topology>
    </subcellularLocation>
    <subcellularLocation>
        <location evidence="2">Plastid</location>
        <location evidence="2">Chloroplast envelope</location>
    </subcellularLocation>
</comment>
<dbReference type="OrthoDB" id="754456at2759"/>
<organism evidence="16 17">
    <name type="scientific">Ananas comosus</name>
    <name type="common">Pineapple</name>
    <name type="synonym">Ananas ananas</name>
    <dbReference type="NCBI Taxonomy" id="4615"/>
    <lineage>
        <taxon>Eukaryota</taxon>
        <taxon>Viridiplantae</taxon>
        <taxon>Streptophyta</taxon>
        <taxon>Embryophyta</taxon>
        <taxon>Tracheophyta</taxon>
        <taxon>Spermatophyta</taxon>
        <taxon>Magnoliopsida</taxon>
        <taxon>Liliopsida</taxon>
        <taxon>Poales</taxon>
        <taxon>Bromeliaceae</taxon>
        <taxon>Bromelioideae</taxon>
        <taxon>Ananas</taxon>
    </lineage>
</organism>
<feature type="domain" description="Cation/H+ exchanger transmembrane" evidence="13">
    <location>
        <begin position="41"/>
        <end position="423"/>
    </location>
</feature>
<dbReference type="Pfam" id="PF23259">
    <property type="entry name" value="CHX17_C"/>
    <property type="match status" value="1"/>
</dbReference>
<dbReference type="GO" id="GO:0012505">
    <property type="term" value="C:endomembrane system"/>
    <property type="evidence" value="ECO:0007669"/>
    <property type="project" value="TreeGrafter"/>
</dbReference>
<dbReference type="InterPro" id="IPR038770">
    <property type="entry name" value="Na+/solute_symporter_sf"/>
</dbReference>
<gene>
    <name evidence="17" type="primary">LOC109716594</name>
</gene>
<dbReference type="PANTHER" id="PTHR32468:SF145">
    <property type="entry name" value="CATION_H(+) ANTIPORTER 28"/>
    <property type="match status" value="1"/>
</dbReference>
<evidence type="ECO:0000256" key="7">
    <source>
        <dbReference type="ARBA" id="ARBA00022958"/>
    </source>
</evidence>
<feature type="transmembrane region" description="Helical" evidence="12">
    <location>
        <begin position="28"/>
        <end position="49"/>
    </location>
</feature>
<feature type="transmembrane region" description="Helical" evidence="12">
    <location>
        <begin position="185"/>
        <end position="209"/>
    </location>
</feature>
<dbReference type="GO" id="GO:0016020">
    <property type="term" value="C:membrane"/>
    <property type="evidence" value="ECO:0007669"/>
    <property type="project" value="UniProtKB-SubCell"/>
</dbReference>
<evidence type="ECO:0000256" key="4">
    <source>
        <dbReference type="ARBA" id="ARBA00022448"/>
    </source>
</evidence>
<evidence type="ECO:0000259" key="13">
    <source>
        <dbReference type="Pfam" id="PF00999"/>
    </source>
</evidence>
<feature type="transmembrane region" description="Helical" evidence="12">
    <location>
        <begin position="118"/>
        <end position="139"/>
    </location>
</feature>
<feature type="transmembrane region" description="Helical" evidence="12">
    <location>
        <begin position="410"/>
        <end position="433"/>
    </location>
</feature>
<dbReference type="InterPro" id="IPR050794">
    <property type="entry name" value="CPA2_transporter"/>
</dbReference>
<comment type="similarity">
    <text evidence="11">Belongs to the monovalent cation:proton antiporter 2 (CPA2) transporter (TC 2.A.37) family. CHX (TC 2.A.37.4) subfamily.</text>
</comment>
<dbReference type="Pfam" id="PF23256">
    <property type="entry name" value="CHX17_2nd"/>
    <property type="match status" value="1"/>
</dbReference>
<dbReference type="AlphaFoldDB" id="A0A6P5FNZ9"/>
<dbReference type="Gene3D" id="1.20.1530.20">
    <property type="match status" value="1"/>
</dbReference>
<dbReference type="Proteomes" id="UP000515123">
    <property type="component" value="Linkage group 10"/>
</dbReference>
<evidence type="ECO:0000256" key="6">
    <source>
        <dbReference type="ARBA" id="ARBA00022692"/>
    </source>
</evidence>
<feature type="transmembrane region" description="Helical" evidence="12">
    <location>
        <begin position="344"/>
        <end position="365"/>
    </location>
</feature>
<evidence type="ECO:0000313" key="17">
    <source>
        <dbReference type="RefSeq" id="XP_020097714.1"/>
    </source>
</evidence>
<dbReference type="Gene3D" id="3.40.50.12370">
    <property type="match status" value="1"/>
</dbReference>
<evidence type="ECO:0000256" key="8">
    <source>
        <dbReference type="ARBA" id="ARBA00022989"/>
    </source>
</evidence>
<feature type="transmembrane region" description="Helical" evidence="12">
    <location>
        <begin position="151"/>
        <end position="173"/>
    </location>
</feature>
<dbReference type="GO" id="GO:0006885">
    <property type="term" value="P:regulation of pH"/>
    <property type="evidence" value="ECO:0007669"/>
    <property type="project" value="TreeGrafter"/>
</dbReference>
<evidence type="ECO:0000256" key="12">
    <source>
        <dbReference type="SAM" id="Phobius"/>
    </source>
</evidence>
<feature type="transmembrane region" description="Helical" evidence="12">
    <location>
        <begin position="61"/>
        <end position="85"/>
    </location>
</feature>
<evidence type="ECO:0000313" key="16">
    <source>
        <dbReference type="Proteomes" id="UP000515123"/>
    </source>
</evidence>
<accession>A0A6P5FNZ9</accession>
<dbReference type="Pfam" id="PF00999">
    <property type="entry name" value="Na_H_Exchanger"/>
    <property type="match status" value="1"/>
</dbReference>
<dbReference type="GO" id="GO:0015297">
    <property type="term" value="F:antiporter activity"/>
    <property type="evidence" value="ECO:0007669"/>
    <property type="project" value="InterPro"/>
</dbReference>
<keyword evidence="10 12" id="KW-0472">Membrane</keyword>
<evidence type="ECO:0000259" key="14">
    <source>
        <dbReference type="Pfam" id="PF23256"/>
    </source>
</evidence>
<dbReference type="InterPro" id="IPR057291">
    <property type="entry name" value="CHX17_2nd"/>
</dbReference>
<dbReference type="GO" id="GO:0009941">
    <property type="term" value="C:chloroplast envelope"/>
    <property type="evidence" value="ECO:0007669"/>
    <property type="project" value="UniProtKB-SubCell"/>
</dbReference>
<keyword evidence="16" id="KW-1185">Reference proteome</keyword>
<feature type="domain" description="Cation/H(+) antiporter central" evidence="14">
    <location>
        <begin position="485"/>
        <end position="621"/>
    </location>
</feature>
<feature type="transmembrane region" description="Helical" evidence="12">
    <location>
        <begin position="252"/>
        <end position="270"/>
    </location>
</feature>
<keyword evidence="7" id="KW-0630">Potassium</keyword>
<reference evidence="17" key="2">
    <citation type="submission" date="2025-08" db="UniProtKB">
        <authorList>
            <consortium name="RefSeq"/>
        </authorList>
    </citation>
    <scope>IDENTIFICATION</scope>
    <source>
        <tissue evidence="17">Leaf</tissue>
    </source>
</reference>
<sequence length="806" mass="88284">MDTALLANATIAQEQRCGLQRSSVSSSYALFLMHIGSIFLACKLLHMVLRRLYQPRIVSDLIVALMIGKVPSLRLTFGLPVSIFVNHWDQYYFAAYMFALGLEMDPFTVFLSPTTDIIISYGGLVSTAAMIGLLYLILLHLDLGIKSKLPAIPLAFIGAFASTSSPVLTRVITELKISKTAVGRLAVDAGLHADMVATFLTSIGIMLYGHRSKQIVWRLIGLISLMGVIAVTVRPVLIWINKRNPEGRRMRGADMAGVAAMACALCVVAVRLHGDVNMAVFLVGLALPREGRVSRLLINNINYVLSTAVLPLYLCYVCIALRFHAPEAGDNSNSDYIMDSPISWEKLVVVSILGALGKVLGTFVAGRFRGLNWLESLALGVLLNMKGYYHIYCAFQAVSGRMISDGLFVALFYVVFETVTLTPAAGFAIATWARRGVERRMMMGLQFVSPTSELRIVMGLHGVENIPMAVKFIEAMRPEMGPEDLVVYAVDMVEMTERAAATLVKGEGPDAVTVGDEAIAAMRKEIGEALIAYQQENGDGLKIRRLLAVSSFSDMHKDICSCATDVGAVVIVLPFHKKQKMDGSMDNGHSGFRQVNQKVLQHAPCSVGILVNRELGRVNRFSVSEATQNVAVIFIGGADDREALTLGARMSQHPGIRLTVIRFLPDDAAHARASARTKRGHSILATASEEELQMQADDQYFAEFYQQYVANKKVGYMEKHVTDGAELVLALRPLEGQYQLFVVGRGGDRSSLITNGLIEWAECPEIGPVGDVIASTEFSKTASVLIIQQHDIRKRFKVIDDEFMPL</sequence>
<protein>
    <submittedName>
        <fullName evidence="17">Cation/H(+) antiporter 28-like</fullName>
    </submittedName>
</protein>
<keyword evidence="4" id="KW-0813">Transport</keyword>
<comment type="function">
    <text evidence="1">May function as sodium-coupled metabolite transporter across the chloroplast envelope.</text>
</comment>
<reference evidence="16" key="1">
    <citation type="journal article" date="2015" name="Nat. Genet.">
        <title>The pineapple genome and the evolution of CAM photosynthesis.</title>
        <authorList>
            <person name="Ming R."/>
            <person name="VanBuren R."/>
            <person name="Wai C.M."/>
            <person name="Tang H."/>
            <person name="Schatz M.C."/>
            <person name="Bowers J.E."/>
            <person name="Lyons E."/>
            <person name="Wang M.L."/>
            <person name="Chen J."/>
            <person name="Biggers E."/>
            <person name="Zhang J."/>
            <person name="Huang L."/>
            <person name="Zhang L."/>
            <person name="Miao W."/>
            <person name="Zhang J."/>
            <person name="Ye Z."/>
            <person name="Miao C."/>
            <person name="Lin Z."/>
            <person name="Wang H."/>
            <person name="Zhou H."/>
            <person name="Yim W.C."/>
            <person name="Priest H.D."/>
            <person name="Zheng C."/>
            <person name="Woodhouse M."/>
            <person name="Edger P.P."/>
            <person name="Guyot R."/>
            <person name="Guo H.B."/>
            <person name="Guo H."/>
            <person name="Zheng G."/>
            <person name="Singh R."/>
            <person name="Sharma A."/>
            <person name="Min X."/>
            <person name="Zheng Y."/>
            <person name="Lee H."/>
            <person name="Gurtowski J."/>
            <person name="Sedlazeck F.J."/>
            <person name="Harkess A."/>
            <person name="McKain M.R."/>
            <person name="Liao Z."/>
            <person name="Fang J."/>
            <person name="Liu J."/>
            <person name="Zhang X."/>
            <person name="Zhang Q."/>
            <person name="Hu W."/>
            <person name="Qin Y."/>
            <person name="Wang K."/>
            <person name="Chen L.Y."/>
            <person name="Shirley N."/>
            <person name="Lin Y.R."/>
            <person name="Liu L.Y."/>
            <person name="Hernandez A.G."/>
            <person name="Wright C.L."/>
            <person name="Bulone V."/>
            <person name="Tuskan G.A."/>
            <person name="Heath K."/>
            <person name="Zee F."/>
            <person name="Moore P.H."/>
            <person name="Sunkar R."/>
            <person name="Leebens-Mack J.H."/>
            <person name="Mockler T."/>
            <person name="Bennetzen J.L."/>
            <person name="Freeling M."/>
            <person name="Sankoff D."/>
            <person name="Paterson A.H."/>
            <person name="Zhu X."/>
            <person name="Yang X."/>
            <person name="Smith J.A."/>
            <person name="Cushman J.C."/>
            <person name="Paull R.E."/>
            <person name="Yu Q."/>
        </authorList>
    </citation>
    <scope>NUCLEOTIDE SEQUENCE [LARGE SCALE GENOMIC DNA]</scope>
    <source>
        <strain evidence="16">cv. F153</strain>
    </source>
</reference>
<name>A0A6P5FNZ9_ANACO</name>
<feature type="transmembrane region" description="Helical" evidence="12">
    <location>
        <begin position="303"/>
        <end position="324"/>
    </location>
</feature>
<dbReference type="InterPro" id="IPR057290">
    <property type="entry name" value="CHX17_C"/>
</dbReference>
<evidence type="ECO:0000256" key="3">
    <source>
        <dbReference type="ARBA" id="ARBA00004141"/>
    </source>
</evidence>
<dbReference type="PANTHER" id="PTHR32468">
    <property type="entry name" value="CATION/H + ANTIPORTER"/>
    <property type="match status" value="1"/>
</dbReference>
<evidence type="ECO:0000256" key="5">
    <source>
        <dbReference type="ARBA" id="ARBA00022538"/>
    </source>
</evidence>
<keyword evidence="9" id="KW-0406">Ion transport</keyword>
<feature type="domain" description="Cation/H(+) antiporter C-terminal" evidence="15">
    <location>
        <begin position="629"/>
        <end position="790"/>
    </location>
</feature>
<evidence type="ECO:0000259" key="15">
    <source>
        <dbReference type="Pfam" id="PF23259"/>
    </source>
</evidence>
<evidence type="ECO:0000256" key="2">
    <source>
        <dbReference type="ARBA" id="ARBA00004119"/>
    </source>
</evidence>
<dbReference type="GO" id="GO:0006813">
    <property type="term" value="P:potassium ion transport"/>
    <property type="evidence" value="ECO:0007669"/>
    <property type="project" value="UniProtKB-KW"/>
</dbReference>
<dbReference type="InterPro" id="IPR006153">
    <property type="entry name" value="Cation/H_exchanger_TM"/>
</dbReference>
<evidence type="ECO:0000256" key="1">
    <source>
        <dbReference type="ARBA" id="ARBA00003198"/>
    </source>
</evidence>